<feature type="transmembrane region" description="Helical" evidence="1">
    <location>
        <begin position="33"/>
        <end position="52"/>
    </location>
</feature>
<keyword evidence="3" id="KW-1185">Reference proteome</keyword>
<feature type="transmembrane region" description="Helical" evidence="1">
    <location>
        <begin position="142"/>
        <end position="163"/>
    </location>
</feature>
<gene>
    <name evidence="2" type="ORF">MSPICULIGERA_LOCUS4951</name>
</gene>
<reference evidence="2" key="1">
    <citation type="submission" date="2023-06" db="EMBL/GenBank/DDBJ databases">
        <authorList>
            <person name="Delattre M."/>
        </authorList>
    </citation>
    <scope>NUCLEOTIDE SEQUENCE</scope>
    <source>
        <strain evidence="2">AF72</strain>
    </source>
</reference>
<sequence>MLIFLPYFTVTFVFMDRIMHTDAVSIPVKVYLLIFYSVLCAVFALVHVAFLCQSLAGHIPISIKGLDKTTTDYVEMSTTVDREDTLLSPSAATFPIRAVVRYIVMETISTTILGVILCFWTINLAVHGYAKRPGFLAQRTQYTVLLISWVICFLRMPAQGYLVRRNRSPLPNLQSRGSQSTAHDTRISVLMARE</sequence>
<keyword evidence="1" id="KW-0812">Transmembrane</keyword>
<keyword evidence="1" id="KW-0472">Membrane</keyword>
<accession>A0AA36CDA9</accession>
<feature type="non-terminal residue" evidence="2">
    <location>
        <position position="1"/>
    </location>
</feature>
<evidence type="ECO:0000313" key="3">
    <source>
        <dbReference type="Proteomes" id="UP001177023"/>
    </source>
</evidence>
<dbReference type="Proteomes" id="UP001177023">
    <property type="component" value="Unassembled WGS sequence"/>
</dbReference>
<protein>
    <submittedName>
        <fullName evidence="2">Uncharacterized protein</fullName>
    </submittedName>
</protein>
<organism evidence="2 3">
    <name type="scientific">Mesorhabditis spiculigera</name>
    <dbReference type="NCBI Taxonomy" id="96644"/>
    <lineage>
        <taxon>Eukaryota</taxon>
        <taxon>Metazoa</taxon>
        <taxon>Ecdysozoa</taxon>
        <taxon>Nematoda</taxon>
        <taxon>Chromadorea</taxon>
        <taxon>Rhabditida</taxon>
        <taxon>Rhabditina</taxon>
        <taxon>Rhabditomorpha</taxon>
        <taxon>Rhabditoidea</taxon>
        <taxon>Rhabditidae</taxon>
        <taxon>Mesorhabditinae</taxon>
        <taxon>Mesorhabditis</taxon>
    </lineage>
</organism>
<keyword evidence="1" id="KW-1133">Transmembrane helix</keyword>
<dbReference type="EMBL" id="CATQJA010001222">
    <property type="protein sequence ID" value="CAJ0566343.1"/>
    <property type="molecule type" value="Genomic_DNA"/>
</dbReference>
<evidence type="ECO:0000256" key="1">
    <source>
        <dbReference type="SAM" id="Phobius"/>
    </source>
</evidence>
<dbReference type="AlphaFoldDB" id="A0AA36CDA9"/>
<evidence type="ECO:0000313" key="2">
    <source>
        <dbReference type="EMBL" id="CAJ0566343.1"/>
    </source>
</evidence>
<proteinExistence type="predicted"/>
<name>A0AA36CDA9_9BILA</name>
<feature type="transmembrane region" description="Helical" evidence="1">
    <location>
        <begin position="102"/>
        <end position="122"/>
    </location>
</feature>
<comment type="caution">
    <text evidence="2">The sequence shown here is derived from an EMBL/GenBank/DDBJ whole genome shotgun (WGS) entry which is preliminary data.</text>
</comment>